<name>A0AAJ5EH40_9ENTE</name>
<protein>
    <submittedName>
        <fullName evidence="2">Uncharacterized protein</fullName>
    </submittedName>
</protein>
<sequence length="153" mass="18345">MKCRYCNQFVVEKNNEYVCKECELTFKSEELVFTRKDLVNVIEPIIDPLWFNYTTTSDMLKMTTIELINCLGLTRRLKRELEEKRRRNKGNDKIDRDNLKQAKLTQLKLENILIEKAGYYPERISQEVVTGKIIQTIQRQERYLEKFSLKTKN</sequence>
<accession>A0AAJ5EH40</accession>
<dbReference type="GeneID" id="39759734"/>
<proteinExistence type="predicted"/>
<dbReference type="Proteomes" id="UP000297725">
    <property type="component" value="Unassembled WGS sequence"/>
</dbReference>
<geneLocation type="plasmid" evidence="1 3">
    <name>punnamed2</name>
</geneLocation>
<dbReference type="AlphaFoldDB" id="A0AAJ5EH40"/>
<keyword evidence="3" id="KW-1185">Reference proteome</keyword>
<evidence type="ECO:0000313" key="1">
    <source>
        <dbReference type="EMBL" id="QCA29701.1"/>
    </source>
</evidence>
<organism evidence="2 4">
    <name type="scientific">Vagococcus xieshaowenii</name>
    <dbReference type="NCBI Taxonomy" id="2562451"/>
    <lineage>
        <taxon>Bacteria</taxon>
        <taxon>Bacillati</taxon>
        <taxon>Bacillota</taxon>
        <taxon>Bacilli</taxon>
        <taxon>Lactobacillales</taxon>
        <taxon>Enterococcaceae</taxon>
        <taxon>Vagococcus</taxon>
    </lineage>
</organism>
<evidence type="ECO:0000313" key="3">
    <source>
        <dbReference type="Proteomes" id="UP000296883"/>
    </source>
</evidence>
<evidence type="ECO:0000313" key="4">
    <source>
        <dbReference type="Proteomes" id="UP000297725"/>
    </source>
</evidence>
<gene>
    <name evidence="2" type="ORF">E4031_01395</name>
    <name evidence="1" type="ORF">E4Z98_09960</name>
</gene>
<evidence type="ECO:0000313" key="2">
    <source>
        <dbReference type="EMBL" id="TFZ42916.1"/>
    </source>
</evidence>
<reference evidence="1 3" key="2">
    <citation type="submission" date="2019-04" db="EMBL/GenBank/DDBJ databases">
        <authorList>
            <person name="Ge Y."/>
        </authorList>
    </citation>
    <scope>NUCLEOTIDE SEQUENCE [LARGE SCALE GENOMIC DNA]</scope>
    <source>
        <strain evidence="1">CF-49</strain>
        <strain evidence="3">personal::cf-49</strain>
        <plasmid evidence="1 3">punnamed2</plasmid>
    </source>
</reference>
<keyword evidence="1" id="KW-0614">Plasmid</keyword>
<reference evidence="2 4" key="1">
    <citation type="submission" date="2019-03" db="EMBL/GenBank/DDBJ databases">
        <title>Vagococcus sp. was isolated fron gut of Carduelis flavirostris.</title>
        <authorList>
            <person name="Ge Y."/>
        </authorList>
    </citation>
    <scope>NUCLEOTIDE SEQUENCE [LARGE SCALE GENOMIC DNA]</scope>
    <source>
        <strain evidence="2 4">CF-210</strain>
    </source>
</reference>
<dbReference type="EMBL" id="CP038867">
    <property type="protein sequence ID" value="QCA29701.1"/>
    <property type="molecule type" value="Genomic_DNA"/>
</dbReference>
<dbReference type="EMBL" id="SRHU01000007">
    <property type="protein sequence ID" value="TFZ42916.1"/>
    <property type="molecule type" value="Genomic_DNA"/>
</dbReference>
<dbReference type="Proteomes" id="UP000296883">
    <property type="component" value="Plasmid punnamed2"/>
</dbReference>
<dbReference type="RefSeq" id="WP_135253542.1">
    <property type="nucleotide sequence ID" value="NZ_CP038867.1"/>
</dbReference>